<organism evidence="3 4">
    <name type="scientific">Deinococcus terrestris</name>
    <dbReference type="NCBI Taxonomy" id="2651870"/>
    <lineage>
        <taxon>Bacteria</taxon>
        <taxon>Thermotogati</taxon>
        <taxon>Deinococcota</taxon>
        <taxon>Deinococci</taxon>
        <taxon>Deinococcales</taxon>
        <taxon>Deinococcaceae</taxon>
        <taxon>Deinococcus</taxon>
    </lineage>
</organism>
<feature type="transmembrane region" description="Helical" evidence="2">
    <location>
        <begin position="727"/>
        <end position="751"/>
    </location>
</feature>
<sequence length="821" mass="81171">MSLLLLALLVLGLAALVRLSALGREVRGLRDRLEALEAQTRARVRVAPPSPEAAADPEPYVPPAAPPGAAPPAPVWPEDEPAEKVPRPARTPIPSRTVFAVLGAGVTLVGAAWFLAALARSGVLTREVLLGVAAALAVVLYAAAGRAAPVIGEAMRGLGYGLLALCLGALVGAEVASAGTVLAAILALSLGVGLHGAARGRLLGTATALSGASLATWLLADNLGEPTFPGLALLGVAGATVLAERRLRPAGSGLLALLPAVGLLGLVVTTQLHGQAGHPLLWGGLLLGAVCAALAVALRGEREDVAAAVPAWLPGRVLLGAAGVLLAGLAGAAPLLRALDDGPGAARPLVVATLLGVGAICGGLALGLHRRGPGAAALRDAVLGVGVGTLGGALALGLDGWRTSTRLLGLASGVALLGAGLHSPVWRGVGAAGLGLILADHLLGPWPSSPVVAALALGGGLVLAGRAGAAVAGLASVTLVHGFSLSGGWLGSLGSGTRFLASAGVVVLLSAATLALHRAGRGRLAGTLVWGAVAGGLFLIPLGVVSAPTGGAFAVHGLLAGGLLYALAGVHRPLLPAGLRRGLEGLAVGTAALGLLTGPEVDGVEERAAPFLALLAVVLAALPGETRPPWRAWPVLGVAVLASVGTMLEGPAGSGVGLWRLLGAAATGAALALLGTPAGWRRLRRGPDPRGDRDQAEWWLGLLPVQDVALPALTLALLALAGRTTEFLLGGGGPFTLTSTAVLLASAVALLAEARRSRRPLRWWVGLAAFGVGALKLVFLDFGDLGGLLRGAATAVIGLLLLGIGQLAPRPDEEATPDTAA</sequence>
<feature type="transmembrane region" description="Helical" evidence="2">
    <location>
        <begin position="499"/>
        <end position="516"/>
    </location>
</feature>
<dbReference type="RefSeq" id="WP_152871682.1">
    <property type="nucleotide sequence ID" value="NZ_WBSL01000005.1"/>
</dbReference>
<feature type="transmembrane region" description="Helical" evidence="2">
    <location>
        <begin position="381"/>
        <end position="398"/>
    </location>
</feature>
<feature type="transmembrane region" description="Helical" evidence="2">
    <location>
        <begin position="658"/>
        <end position="677"/>
    </location>
</feature>
<dbReference type="EMBL" id="WBSL01000005">
    <property type="protein sequence ID" value="MPY67348.1"/>
    <property type="molecule type" value="Genomic_DNA"/>
</dbReference>
<comment type="caution">
    <text evidence="3">The sequence shown here is derived from an EMBL/GenBank/DDBJ whole genome shotgun (WGS) entry which is preliminary data.</text>
</comment>
<evidence type="ECO:0000256" key="1">
    <source>
        <dbReference type="SAM" id="MobiDB-lite"/>
    </source>
</evidence>
<feature type="transmembrane region" description="Helical" evidence="2">
    <location>
        <begin position="97"/>
        <end position="116"/>
    </location>
</feature>
<feature type="transmembrane region" description="Helical" evidence="2">
    <location>
        <begin position="451"/>
        <end position="479"/>
    </location>
</feature>
<feature type="transmembrane region" description="Helical" evidence="2">
    <location>
        <begin position="280"/>
        <end position="298"/>
    </location>
</feature>
<feature type="transmembrane region" description="Helical" evidence="2">
    <location>
        <begin position="318"/>
        <end position="336"/>
    </location>
</feature>
<protein>
    <recommendedName>
        <fullName evidence="5">DUF2339 domain-containing protein</fullName>
    </recommendedName>
</protein>
<feature type="transmembrane region" description="Helical" evidence="2">
    <location>
        <begin position="528"/>
        <end position="547"/>
    </location>
</feature>
<keyword evidence="2" id="KW-0472">Membrane</keyword>
<feature type="region of interest" description="Disordered" evidence="1">
    <location>
        <begin position="44"/>
        <end position="89"/>
    </location>
</feature>
<proteinExistence type="predicted"/>
<dbReference type="AlphaFoldDB" id="A0A7X1TS01"/>
<evidence type="ECO:0000313" key="3">
    <source>
        <dbReference type="EMBL" id="MPY67348.1"/>
    </source>
</evidence>
<feature type="transmembrane region" description="Helical" evidence="2">
    <location>
        <begin position="128"/>
        <end position="148"/>
    </location>
</feature>
<evidence type="ECO:0008006" key="5">
    <source>
        <dbReference type="Google" id="ProtNLM"/>
    </source>
</evidence>
<feature type="transmembrane region" description="Helical" evidence="2">
    <location>
        <begin position="255"/>
        <end position="274"/>
    </location>
</feature>
<feature type="transmembrane region" description="Helical" evidence="2">
    <location>
        <begin position="226"/>
        <end position="243"/>
    </location>
</feature>
<gene>
    <name evidence="3" type="ORF">F8S09_11715</name>
</gene>
<feature type="transmembrane region" description="Helical" evidence="2">
    <location>
        <begin position="763"/>
        <end position="782"/>
    </location>
</feature>
<evidence type="ECO:0000313" key="4">
    <source>
        <dbReference type="Proteomes" id="UP000484842"/>
    </source>
</evidence>
<feature type="transmembrane region" description="Helical" evidence="2">
    <location>
        <begin position="698"/>
        <end position="721"/>
    </location>
</feature>
<dbReference type="Proteomes" id="UP000484842">
    <property type="component" value="Unassembled WGS sequence"/>
</dbReference>
<feature type="transmembrane region" description="Helical" evidence="2">
    <location>
        <begin position="788"/>
        <end position="808"/>
    </location>
</feature>
<name>A0A7X1TS01_9DEIO</name>
<keyword evidence="2" id="KW-0812">Transmembrane</keyword>
<keyword evidence="4" id="KW-1185">Reference proteome</keyword>
<feature type="transmembrane region" description="Helical" evidence="2">
    <location>
        <begin position="348"/>
        <end position="369"/>
    </location>
</feature>
<reference evidence="3 4" key="1">
    <citation type="submission" date="2019-10" db="EMBL/GenBank/DDBJ databases">
        <title>Deinococcus sp. isolated from soil.</title>
        <authorList>
            <person name="Li Y."/>
            <person name="Wang J."/>
        </authorList>
    </citation>
    <scope>NUCLEOTIDE SEQUENCE [LARGE SCALE GENOMIC DNA]</scope>
    <source>
        <strain evidence="3 4">SDU3-2</strain>
    </source>
</reference>
<accession>A0A7X1TS01</accession>
<keyword evidence="2" id="KW-1133">Transmembrane helix</keyword>
<evidence type="ECO:0000256" key="2">
    <source>
        <dbReference type="SAM" id="Phobius"/>
    </source>
</evidence>
<feature type="compositionally biased region" description="Pro residues" evidence="1">
    <location>
        <begin position="59"/>
        <end position="75"/>
    </location>
</feature>
<feature type="transmembrane region" description="Helical" evidence="2">
    <location>
        <begin position="553"/>
        <end position="570"/>
    </location>
</feature>
<feature type="transmembrane region" description="Helical" evidence="2">
    <location>
        <begin position="160"/>
        <end position="190"/>
    </location>
</feature>